<evidence type="ECO:0008006" key="3">
    <source>
        <dbReference type="Google" id="ProtNLM"/>
    </source>
</evidence>
<organism evidence="1 2">
    <name type="scientific">Taibaiella soli</name>
    <dbReference type="NCBI Taxonomy" id="1649169"/>
    <lineage>
        <taxon>Bacteria</taxon>
        <taxon>Pseudomonadati</taxon>
        <taxon>Bacteroidota</taxon>
        <taxon>Chitinophagia</taxon>
        <taxon>Chitinophagales</taxon>
        <taxon>Chitinophagaceae</taxon>
        <taxon>Taibaiella</taxon>
    </lineage>
</organism>
<sequence length="129" mass="14436">MSSFKSELVIDGTVYPIRHCSFNYLQNTRIDGVPKTKVRGGTINITLQNPAPKEMIQWIMNPTDKKEGSIRFYEVNVMAGSHQVLEFGDAYCIQFGNSYTGENHNSGSLTSCFTLNAQLLSFDGVDFNQ</sequence>
<protein>
    <recommendedName>
        <fullName evidence="3">Phage tail protein</fullName>
    </recommendedName>
</protein>
<evidence type="ECO:0000313" key="1">
    <source>
        <dbReference type="EMBL" id="PZF72735.1"/>
    </source>
</evidence>
<reference evidence="1 2" key="1">
    <citation type="submission" date="2018-06" db="EMBL/GenBank/DDBJ databases">
        <title>Mucibacter soli gen. nov., sp. nov., a new member of the family Chitinophagaceae producing mucin.</title>
        <authorList>
            <person name="Kim M.-K."/>
            <person name="Park S."/>
            <person name="Kim T.-S."/>
            <person name="Joung Y."/>
            <person name="Han J.-H."/>
            <person name="Kim S.B."/>
        </authorList>
    </citation>
    <scope>NUCLEOTIDE SEQUENCE [LARGE SCALE GENOMIC DNA]</scope>
    <source>
        <strain evidence="1 2">R1-15</strain>
    </source>
</reference>
<evidence type="ECO:0000313" key="2">
    <source>
        <dbReference type="Proteomes" id="UP000248745"/>
    </source>
</evidence>
<name>A0A2W2ABE2_9BACT</name>
<comment type="caution">
    <text evidence="1">The sequence shown here is derived from an EMBL/GenBank/DDBJ whole genome shotgun (WGS) entry which is preliminary data.</text>
</comment>
<dbReference type="InterPro" id="IPR041408">
    <property type="entry name" value="Hcp_Tssd"/>
</dbReference>
<dbReference type="AlphaFoldDB" id="A0A2W2ABE2"/>
<proteinExistence type="predicted"/>
<dbReference type="RefSeq" id="WP_110999327.1">
    <property type="nucleotide sequence ID" value="NZ_QKTW01000017.1"/>
</dbReference>
<dbReference type="EMBL" id="QKTW01000017">
    <property type="protein sequence ID" value="PZF72735.1"/>
    <property type="molecule type" value="Genomic_DNA"/>
</dbReference>
<dbReference type="OrthoDB" id="955509at2"/>
<accession>A0A2W2ABE2</accession>
<keyword evidence="2" id="KW-1185">Reference proteome</keyword>
<gene>
    <name evidence="1" type="ORF">DN068_12815</name>
</gene>
<dbReference type="GO" id="GO:0033104">
    <property type="term" value="C:type VI protein secretion system complex"/>
    <property type="evidence" value="ECO:0007669"/>
    <property type="project" value="InterPro"/>
</dbReference>
<dbReference type="Proteomes" id="UP000248745">
    <property type="component" value="Unassembled WGS sequence"/>
</dbReference>
<dbReference type="Pfam" id="PF17642">
    <property type="entry name" value="TssD"/>
    <property type="match status" value="1"/>
</dbReference>